<evidence type="ECO:0000313" key="3">
    <source>
        <dbReference type="Proteomes" id="UP001152622"/>
    </source>
</evidence>
<feature type="compositionally biased region" description="Low complexity" evidence="1">
    <location>
        <begin position="76"/>
        <end position="90"/>
    </location>
</feature>
<feature type="region of interest" description="Disordered" evidence="1">
    <location>
        <begin position="1"/>
        <end position="34"/>
    </location>
</feature>
<dbReference type="AlphaFoldDB" id="A0A9Q1G378"/>
<name>A0A9Q1G378_SYNKA</name>
<feature type="region of interest" description="Disordered" evidence="1">
    <location>
        <begin position="70"/>
        <end position="122"/>
    </location>
</feature>
<dbReference type="EMBL" id="JAINUF010000002">
    <property type="protein sequence ID" value="KAJ8374617.1"/>
    <property type="molecule type" value="Genomic_DNA"/>
</dbReference>
<reference evidence="2" key="1">
    <citation type="journal article" date="2023" name="Science">
        <title>Genome structures resolve the early diversification of teleost fishes.</title>
        <authorList>
            <person name="Parey E."/>
            <person name="Louis A."/>
            <person name="Montfort J."/>
            <person name="Bouchez O."/>
            <person name="Roques C."/>
            <person name="Iampietro C."/>
            <person name="Lluch J."/>
            <person name="Castinel A."/>
            <person name="Donnadieu C."/>
            <person name="Desvignes T."/>
            <person name="Floi Bucao C."/>
            <person name="Jouanno E."/>
            <person name="Wen M."/>
            <person name="Mejri S."/>
            <person name="Dirks R."/>
            <person name="Jansen H."/>
            <person name="Henkel C."/>
            <person name="Chen W.J."/>
            <person name="Zahm M."/>
            <person name="Cabau C."/>
            <person name="Klopp C."/>
            <person name="Thompson A.W."/>
            <person name="Robinson-Rechavi M."/>
            <person name="Braasch I."/>
            <person name="Lecointre G."/>
            <person name="Bobe J."/>
            <person name="Postlethwait J.H."/>
            <person name="Berthelot C."/>
            <person name="Roest Crollius H."/>
            <person name="Guiguen Y."/>
        </authorList>
    </citation>
    <scope>NUCLEOTIDE SEQUENCE</scope>
    <source>
        <strain evidence="2">WJC10195</strain>
    </source>
</reference>
<proteinExistence type="predicted"/>
<protein>
    <submittedName>
        <fullName evidence="2">Uncharacterized protein</fullName>
    </submittedName>
</protein>
<dbReference type="Proteomes" id="UP001152622">
    <property type="component" value="Chromosome 2"/>
</dbReference>
<organism evidence="2 3">
    <name type="scientific">Synaphobranchus kaupii</name>
    <name type="common">Kaup's arrowtooth eel</name>
    <dbReference type="NCBI Taxonomy" id="118154"/>
    <lineage>
        <taxon>Eukaryota</taxon>
        <taxon>Metazoa</taxon>
        <taxon>Chordata</taxon>
        <taxon>Craniata</taxon>
        <taxon>Vertebrata</taxon>
        <taxon>Euteleostomi</taxon>
        <taxon>Actinopterygii</taxon>
        <taxon>Neopterygii</taxon>
        <taxon>Teleostei</taxon>
        <taxon>Anguilliformes</taxon>
        <taxon>Synaphobranchidae</taxon>
        <taxon>Synaphobranchus</taxon>
    </lineage>
</organism>
<feature type="region of interest" description="Disordered" evidence="1">
    <location>
        <begin position="171"/>
        <end position="195"/>
    </location>
</feature>
<evidence type="ECO:0000256" key="1">
    <source>
        <dbReference type="SAM" id="MobiDB-lite"/>
    </source>
</evidence>
<keyword evidence="3" id="KW-1185">Reference proteome</keyword>
<comment type="caution">
    <text evidence="2">The sequence shown here is derived from an EMBL/GenBank/DDBJ whole genome shotgun (WGS) entry which is preliminary data.</text>
</comment>
<sequence>MRRRLHLLKQAQRPGNFVQDDCSTPSHPTPPHVRPHVELRLIKGGFWLHSRSHAARLLADCSGAAGLSVSPGNNGGSSSSSNNSNNNNNNNHHHPTDKQELLPKPGTKQKMPKLENLEGERPRVRKVRACHGLILHGQLRKAATIKLHKTCADVRTQTRSEEHAYASPVAHFGPRISTRPPFNDRTAPTLSSTRPGERTAIIKDGGK</sequence>
<evidence type="ECO:0000313" key="2">
    <source>
        <dbReference type="EMBL" id="KAJ8374617.1"/>
    </source>
</evidence>
<gene>
    <name evidence="2" type="ORF">SKAU_G00051970</name>
</gene>
<feature type="compositionally biased region" description="Basic and acidic residues" evidence="1">
    <location>
        <begin position="112"/>
        <end position="122"/>
    </location>
</feature>
<accession>A0A9Q1G378</accession>